<organism evidence="3 4">
    <name type="scientific">Dyadobacter psychrotolerans</name>
    <dbReference type="NCBI Taxonomy" id="2541721"/>
    <lineage>
        <taxon>Bacteria</taxon>
        <taxon>Pseudomonadati</taxon>
        <taxon>Bacteroidota</taxon>
        <taxon>Cytophagia</taxon>
        <taxon>Cytophagales</taxon>
        <taxon>Spirosomataceae</taxon>
        <taxon>Dyadobacter</taxon>
    </lineage>
</organism>
<dbReference type="InterPro" id="IPR011048">
    <property type="entry name" value="Haem_d1_sf"/>
</dbReference>
<dbReference type="GO" id="GO:0005829">
    <property type="term" value="C:cytosol"/>
    <property type="evidence" value="ECO:0007669"/>
    <property type="project" value="TreeGrafter"/>
</dbReference>
<dbReference type="AlphaFoldDB" id="A0A4R5DHY8"/>
<keyword evidence="2" id="KW-0119">Carbohydrate metabolism</keyword>
<dbReference type="InterPro" id="IPR019405">
    <property type="entry name" value="Lactonase_7-beta_prop"/>
</dbReference>
<dbReference type="RefSeq" id="WP_131960317.1">
    <property type="nucleotide sequence ID" value="NZ_SMFL01000008.1"/>
</dbReference>
<dbReference type="SUPFAM" id="SSF51004">
    <property type="entry name" value="C-terminal (heme d1) domain of cytochrome cd1-nitrite reductase"/>
    <property type="match status" value="1"/>
</dbReference>
<dbReference type="GO" id="GO:0006006">
    <property type="term" value="P:glucose metabolic process"/>
    <property type="evidence" value="ECO:0007669"/>
    <property type="project" value="UniProtKB-KW"/>
</dbReference>
<dbReference type="GO" id="GO:0017057">
    <property type="term" value="F:6-phosphogluconolactonase activity"/>
    <property type="evidence" value="ECO:0007669"/>
    <property type="project" value="TreeGrafter"/>
</dbReference>
<dbReference type="PANTHER" id="PTHR30344:SF1">
    <property type="entry name" value="6-PHOSPHOGLUCONOLACTONASE"/>
    <property type="match status" value="1"/>
</dbReference>
<dbReference type="Pfam" id="PF10282">
    <property type="entry name" value="Lactonase"/>
    <property type="match status" value="1"/>
</dbReference>
<accession>A0A4R5DHY8</accession>
<gene>
    <name evidence="3" type="ORF">E0F88_21400</name>
</gene>
<keyword evidence="2" id="KW-0313">Glucose metabolism</keyword>
<reference evidence="3 4" key="1">
    <citation type="submission" date="2019-03" db="EMBL/GenBank/DDBJ databases">
        <title>Dyadobacter AR-3-6 sp. nov., isolated from arctic soil.</title>
        <authorList>
            <person name="Chaudhary D.K."/>
        </authorList>
    </citation>
    <scope>NUCLEOTIDE SEQUENCE [LARGE SCALE GENOMIC DNA]</scope>
    <source>
        <strain evidence="3 4">AR-3-6</strain>
    </source>
</reference>
<evidence type="ECO:0000256" key="2">
    <source>
        <dbReference type="ARBA" id="ARBA00022526"/>
    </source>
</evidence>
<dbReference type="OrthoDB" id="9790815at2"/>
<dbReference type="InterPro" id="IPR050282">
    <property type="entry name" value="Cycloisomerase_2"/>
</dbReference>
<evidence type="ECO:0000313" key="4">
    <source>
        <dbReference type="Proteomes" id="UP000294850"/>
    </source>
</evidence>
<name>A0A4R5DHY8_9BACT</name>
<sequence length="366" mass="39483">MKKLSFLIIILACFSILSFQKKSIPFYIGTGDKGENSSISLCELDLSTGKITLIDTFNNCKGPGYMSISPNKKNLYAASGDNKISAFSIGSDNKLTYLNSQSSEGQNPCHVSVHPSGKMAFIANYTGGSFSAYTLNANGEVNPATYTEQYSGTGPNTKRQEKAHAHFSTASPDGKNVYSVDLGSDRVMNYTVDLKSGKLTANPAQPFYTAKPGSGPRHLVIHPSGKNLFLLNELESTLTACSIDKKGVITTIATYPTLPADFTGNNTSAAIRLHPNGKFVYVSNRGHNSVSAFKINPNGTLEKVDEITKSIVVPRDFNIDPTGKYMIVANQDANNLVVYTVDPQTGKLTFKQESISVKAPICVTFL</sequence>
<evidence type="ECO:0000313" key="3">
    <source>
        <dbReference type="EMBL" id="TDE12897.1"/>
    </source>
</evidence>
<dbReference type="InterPro" id="IPR015943">
    <property type="entry name" value="WD40/YVTN_repeat-like_dom_sf"/>
</dbReference>
<dbReference type="EMBL" id="SMFL01000008">
    <property type="protein sequence ID" value="TDE12897.1"/>
    <property type="molecule type" value="Genomic_DNA"/>
</dbReference>
<comment type="caution">
    <text evidence="3">The sequence shown here is derived from an EMBL/GenBank/DDBJ whole genome shotgun (WGS) entry which is preliminary data.</text>
</comment>
<proteinExistence type="inferred from homology"/>
<comment type="similarity">
    <text evidence="1">Belongs to the cycloisomerase 2 family.</text>
</comment>
<evidence type="ECO:0000256" key="1">
    <source>
        <dbReference type="ARBA" id="ARBA00005564"/>
    </source>
</evidence>
<dbReference type="Gene3D" id="2.130.10.10">
    <property type="entry name" value="YVTN repeat-like/Quinoprotein amine dehydrogenase"/>
    <property type="match status" value="1"/>
</dbReference>
<dbReference type="PANTHER" id="PTHR30344">
    <property type="entry name" value="6-PHOSPHOGLUCONOLACTONASE-RELATED"/>
    <property type="match status" value="1"/>
</dbReference>
<keyword evidence="4" id="KW-1185">Reference proteome</keyword>
<protein>
    <submittedName>
        <fullName evidence="3">Lactonase family protein</fullName>
    </submittedName>
</protein>
<dbReference type="Proteomes" id="UP000294850">
    <property type="component" value="Unassembled WGS sequence"/>
</dbReference>